<proteinExistence type="predicted"/>
<gene>
    <name evidence="2" type="ORF">SNEC2469_LOCUS6736</name>
</gene>
<organism evidence="2 3">
    <name type="scientific">Symbiodinium necroappetens</name>
    <dbReference type="NCBI Taxonomy" id="1628268"/>
    <lineage>
        <taxon>Eukaryota</taxon>
        <taxon>Sar</taxon>
        <taxon>Alveolata</taxon>
        <taxon>Dinophyceae</taxon>
        <taxon>Suessiales</taxon>
        <taxon>Symbiodiniaceae</taxon>
        <taxon>Symbiodinium</taxon>
    </lineage>
</organism>
<sequence length="195" mass="21610">MEGDCSEWRVPRSKRPHRRRILCPTLSVANGEQVLRDGSLPKLPMQRSLQPSPSLPLSVCIRVLYFAHDGTQADTGNLLELQVSTSTTCEVLLRHVREAVGCGEKGRLLFRMRPLDANATLEMSGIHKDPKALHFLLNRKHRPPEVVERANREAAELSAAMAVAAAEAAARPRRRRQSPRPASTGSMQSDPPQLT</sequence>
<evidence type="ECO:0000313" key="3">
    <source>
        <dbReference type="Proteomes" id="UP000601435"/>
    </source>
</evidence>
<accession>A0A812MWQ9</accession>
<evidence type="ECO:0000256" key="1">
    <source>
        <dbReference type="SAM" id="MobiDB-lite"/>
    </source>
</evidence>
<dbReference type="AlphaFoldDB" id="A0A812MWQ9"/>
<feature type="compositionally biased region" description="Polar residues" evidence="1">
    <location>
        <begin position="184"/>
        <end position="195"/>
    </location>
</feature>
<keyword evidence="3" id="KW-1185">Reference proteome</keyword>
<evidence type="ECO:0000313" key="2">
    <source>
        <dbReference type="EMBL" id="CAE7277286.1"/>
    </source>
</evidence>
<reference evidence="2" key="1">
    <citation type="submission" date="2021-02" db="EMBL/GenBank/DDBJ databases">
        <authorList>
            <person name="Dougan E. K."/>
            <person name="Rhodes N."/>
            <person name="Thang M."/>
            <person name="Chan C."/>
        </authorList>
    </citation>
    <scope>NUCLEOTIDE SEQUENCE</scope>
</reference>
<dbReference type="EMBL" id="CAJNJA010011697">
    <property type="protein sequence ID" value="CAE7277286.1"/>
    <property type="molecule type" value="Genomic_DNA"/>
</dbReference>
<name>A0A812MWQ9_9DINO</name>
<evidence type="ECO:0008006" key="4">
    <source>
        <dbReference type="Google" id="ProtNLM"/>
    </source>
</evidence>
<dbReference type="Proteomes" id="UP000601435">
    <property type="component" value="Unassembled WGS sequence"/>
</dbReference>
<protein>
    <recommendedName>
        <fullName evidence="4">Ubiquitin-like domain-containing protein</fullName>
    </recommendedName>
</protein>
<feature type="region of interest" description="Disordered" evidence="1">
    <location>
        <begin position="164"/>
        <end position="195"/>
    </location>
</feature>
<dbReference type="OrthoDB" id="440777at2759"/>
<comment type="caution">
    <text evidence="2">The sequence shown here is derived from an EMBL/GenBank/DDBJ whole genome shotgun (WGS) entry which is preliminary data.</text>
</comment>